<dbReference type="EMBL" id="CAJQZP010000058">
    <property type="protein sequence ID" value="CAG4935518.1"/>
    <property type="molecule type" value="Genomic_DNA"/>
</dbReference>
<organism evidence="2 3">
    <name type="scientific">Parnassius apollo</name>
    <name type="common">Apollo butterfly</name>
    <name type="synonym">Papilio apollo</name>
    <dbReference type="NCBI Taxonomy" id="110799"/>
    <lineage>
        <taxon>Eukaryota</taxon>
        <taxon>Metazoa</taxon>
        <taxon>Ecdysozoa</taxon>
        <taxon>Arthropoda</taxon>
        <taxon>Hexapoda</taxon>
        <taxon>Insecta</taxon>
        <taxon>Pterygota</taxon>
        <taxon>Neoptera</taxon>
        <taxon>Endopterygota</taxon>
        <taxon>Lepidoptera</taxon>
        <taxon>Glossata</taxon>
        <taxon>Ditrysia</taxon>
        <taxon>Papilionoidea</taxon>
        <taxon>Papilionidae</taxon>
        <taxon>Parnassiinae</taxon>
        <taxon>Parnassini</taxon>
        <taxon>Parnassius</taxon>
        <taxon>Parnassius</taxon>
    </lineage>
</organism>
<keyword evidence="3" id="KW-1185">Reference proteome</keyword>
<evidence type="ECO:0000313" key="2">
    <source>
        <dbReference type="EMBL" id="CAG4935518.1"/>
    </source>
</evidence>
<comment type="caution">
    <text evidence="2">The sequence shown here is derived from an EMBL/GenBank/DDBJ whole genome shotgun (WGS) entry which is preliminary data.</text>
</comment>
<sequence>MGVSKNEKQSSGVWTPQRMSCYMGSGCSYISEEDSCSNNKKRSCHHHRTGPDTNPTCSSYYSMCPSVGSRKPPLIKVLGNLKEAASFEKSCTVKLNDLLNTEEQLNKALQNLEQREKEGMKLLKQADSIWLSMEEAYKKKVSESLERQKLLRKQLREIEISTTKWRKNLKDLESQLNDVNKCQEEMKGKIAQKSNDIKCIDMEIADLQKRLDNNKNEVEATKKTIVMNKEASNKKVANLAEEAKRLEKVVAEEKKIKRDKELEGTKLIKEAREDVKVISEVLLKKKLENDDLRAEKATLLSEIEFLEQARDLCKDKCNLKQSTLENEIKKIDAEIAECKIKCIKCNECTDTSEIQKFCTDCPRCLEGRRCIVENDHCSMDHTMDCVCMTVKRKFLDNVFENMYNVLVRQVKEGAGKVVAEKVFNCLKRSRNGKLDGRTRKILQEFILTSVKRHLNLTIVGGAVKTRCEAPCSRWGGTNECNCPKGPKGCICMKKAPPPIHDPTPCPQEDENKEDEDDVKFCPLDCGMHGMKTSPINEEFPKWRADPCRDPSCKYSKNMRTARCVVDPDCSASIPTKDYGLGVVNKNICDCVNIPKDHTTHRPDNGARSHPRELLIDEVMGNNDDVTIERISSIISSDSSTTMA</sequence>
<feature type="coiled-coil region" evidence="1">
    <location>
        <begin position="95"/>
        <end position="125"/>
    </location>
</feature>
<evidence type="ECO:0000313" key="3">
    <source>
        <dbReference type="Proteomes" id="UP000691718"/>
    </source>
</evidence>
<dbReference type="AlphaFoldDB" id="A0A8S3W1S4"/>
<feature type="coiled-coil region" evidence="1">
    <location>
        <begin position="155"/>
        <end position="341"/>
    </location>
</feature>
<keyword evidence="1" id="KW-0175">Coiled coil</keyword>
<evidence type="ECO:0000256" key="1">
    <source>
        <dbReference type="SAM" id="Coils"/>
    </source>
</evidence>
<reference evidence="2" key="1">
    <citation type="submission" date="2021-04" db="EMBL/GenBank/DDBJ databases">
        <authorList>
            <person name="Tunstrom K."/>
        </authorList>
    </citation>
    <scope>NUCLEOTIDE SEQUENCE</scope>
</reference>
<name>A0A8S3W1S4_PARAO</name>
<dbReference type="OrthoDB" id="7453798at2759"/>
<accession>A0A8S3W1S4</accession>
<gene>
    <name evidence="2" type="ORF">PAPOLLO_LOCUS1010</name>
</gene>
<dbReference type="Proteomes" id="UP000691718">
    <property type="component" value="Unassembled WGS sequence"/>
</dbReference>
<proteinExistence type="predicted"/>
<protein>
    <submittedName>
        <fullName evidence="2">(apollo) hypothetical protein</fullName>
    </submittedName>
</protein>